<dbReference type="GO" id="GO:0004176">
    <property type="term" value="F:ATP-dependent peptidase activity"/>
    <property type="evidence" value="ECO:0007669"/>
    <property type="project" value="InterPro"/>
</dbReference>
<dbReference type="InterPro" id="IPR008269">
    <property type="entry name" value="Lon_proteolytic"/>
</dbReference>
<sequence length="325" mass="36303">MFTPFLPKYIEGPGDAINLKPIVNVDHHYDKNKGKFMLTTVRESKASPASYLYAKINPHYSIENIDDITNGENDQTYMKVQTFYMMNSINEAIYNAYHYANQKVTMKYNGIYVLNIDDKSKFKNKLSVGDTIISVDGHKFSSSYNFRKYINDKKIGQRVNIEFNHDGKLMNAKEPLINLMGSKHPGIGIILIDNDSVKPEIPIKINPGAVGGPSGGLMFSLQIYEQLTGENIRHGESIAGTGTIDKNGNVGEIGGIDKKIIAAKNAGAKYFLAPYVKPTKDILKFEENNMTNYQSAVKTAKKYAPNMKVIPVTNFKDALNKLNNI</sequence>
<dbReference type="PANTHER" id="PTHR10046">
    <property type="entry name" value="ATP DEPENDENT LON PROTEASE FAMILY MEMBER"/>
    <property type="match status" value="1"/>
</dbReference>
<dbReference type="InterPro" id="IPR014721">
    <property type="entry name" value="Ribsml_uS5_D2-typ_fold_subgr"/>
</dbReference>
<feature type="domain" description="Lon proteolytic" evidence="1">
    <location>
        <begin position="199"/>
        <end position="275"/>
    </location>
</feature>
<dbReference type="GO" id="GO:0005524">
    <property type="term" value="F:ATP binding"/>
    <property type="evidence" value="ECO:0007669"/>
    <property type="project" value="InterPro"/>
</dbReference>
<evidence type="ECO:0000313" key="4">
    <source>
        <dbReference type="Proteomes" id="UP000784700"/>
    </source>
</evidence>
<dbReference type="GO" id="GO:0006508">
    <property type="term" value="P:proteolysis"/>
    <property type="evidence" value="ECO:0007669"/>
    <property type="project" value="InterPro"/>
</dbReference>
<evidence type="ECO:0000259" key="2">
    <source>
        <dbReference type="Pfam" id="PF13180"/>
    </source>
</evidence>
<dbReference type="Gene3D" id="2.30.42.10">
    <property type="match status" value="1"/>
</dbReference>
<dbReference type="EMBL" id="QUBG01000002">
    <property type="protein sequence ID" value="TPR45195.1"/>
    <property type="molecule type" value="Genomic_DNA"/>
</dbReference>
<dbReference type="OrthoDB" id="2356897at2"/>
<evidence type="ECO:0000313" key="3">
    <source>
        <dbReference type="EMBL" id="TPR45195.1"/>
    </source>
</evidence>
<reference evidence="3" key="1">
    <citation type="submission" date="2018-08" db="EMBL/GenBank/DDBJ databases">
        <title>Comparative genomics of wild bee and flower associated Lactobacillus reveals potential adaptation to the bee host.</title>
        <authorList>
            <person name="Vuong H.Q."/>
            <person name="Mcfrederick Q.S."/>
        </authorList>
    </citation>
    <scope>NUCLEOTIDE SEQUENCE</scope>
    <source>
        <strain evidence="3">HV_63</strain>
    </source>
</reference>
<dbReference type="AlphaFoldDB" id="A0A2S2JJM9"/>
<proteinExistence type="predicted"/>
<dbReference type="InterPro" id="IPR001478">
    <property type="entry name" value="PDZ"/>
</dbReference>
<feature type="domain" description="PDZ" evidence="2">
    <location>
        <begin position="103"/>
        <end position="172"/>
    </location>
</feature>
<dbReference type="Proteomes" id="UP000784700">
    <property type="component" value="Unassembled WGS sequence"/>
</dbReference>
<dbReference type="GO" id="GO:0030163">
    <property type="term" value="P:protein catabolic process"/>
    <property type="evidence" value="ECO:0007669"/>
    <property type="project" value="InterPro"/>
</dbReference>
<gene>
    <name evidence="3" type="ORF">DY130_03095</name>
</gene>
<dbReference type="SUPFAM" id="SSF50156">
    <property type="entry name" value="PDZ domain-like"/>
    <property type="match status" value="1"/>
</dbReference>
<name>A0A2S2JJM9_9LACO</name>
<dbReference type="SUPFAM" id="SSF54211">
    <property type="entry name" value="Ribosomal protein S5 domain 2-like"/>
    <property type="match status" value="1"/>
</dbReference>
<dbReference type="Gene3D" id="3.30.230.10">
    <property type="match status" value="1"/>
</dbReference>
<dbReference type="Pfam" id="PF05362">
    <property type="entry name" value="Lon_C"/>
    <property type="match status" value="1"/>
</dbReference>
<dbReference type="InterPro" id="IPR027065">
    <property type="entry name" value="Lon_Prtase"/>
</dbReference>
<dbReference type="Pfam" id="PF13180">
    <property type="entry name" value="PDZ_2"/>
    <property type="match status" value="1"/>
</dbReference>
<accession>A0A2S2JJM9</accession>
<dbReference type="InterPro" id="IPR036034">
    <property type="entry name" value="PDZ_sf"/>
</dbReference>
<dbReference type="InterPro" id="IPR020568">
    <property type="entry name" value="Ribosomal_Su5_D2-typ_SF"/>
</dbReference>
<dbReference type="GO" id="GO:0004252">
    <property type="term" value="F:serine-type endopeptidase activity"/>
    <property type="evidence" value="ECO:0007669"/>
    <property type="project" value="InterPro"/>
</dbReference>
<protein>
    <submittedName>
        <fullName evidence="3">PDZ domain-containing protein</fullName>
    </submittedName>
</protein>
<comment type="caution">
    <text evidence="3">The sequence shown here is derived from an EMBL/GenBank/DDBJ whole genome shotgun (WGS) entry which is preliminary data.</text>
</comment>
<organism evidence="3 4">
    <name type="scientific">Apilactobacillus micheneri</name>
    <dbReference type="NCBI Taxonomy" id="1899430"/>
    <lineage>
        <taxon>Bacteria</taxon>
        <taxon>Bacillati</taxon>
        <taxon>Bacillota</taxon>
        <taxon>Bacilli</taxon>
        <taxon>Lactobacillales</taxon>
        <taxon>Lactobacillaceae</taxon>
        <taxon>Apilactobacillus</taxon>
    </lineage>
</organism>
<dbReference type="NCBIfam" id="NF041438">
    <property type="entry name" value="SepM_fam_S16"/>
    <property type="match status" value="1"/>
</dbReference>
<evidence type="ECO:0000259" key="1">
    <source>
        <dbReference type="Pfam" id="PF05362"/>
    </source>
</evidence>